<sequence>MTQVQKFLRGLNDFASVCKEDLTGMRFKEQNLNSNYKDLQIGVKRSILSNKPKINKAYESPLALRRRLFPSERRLPPPPKEKRQAQSDMALRPAPFPTRYYALRAQPCQAAKRFYQPRALIQRQEEKLEQIDDYIRYPSQEGAAGLDGKIDPALHIGNFDVDEFKWGTPIGTQVI</sequence>
<keyword evidence="3" id="KW-1185">Reference proteome</keyword>
<gene>
    <name evidence="2" type="ORF">M9Y10_037907</name>
</gene>
<dbReference type="EMBL" id="JAPFFF010000006">
    <property type="protein sequence ID" value="KAK8886874.1"/>
    <property type="molecule type" value="Genomic_DNA"/>
</dbReference>
<reference evidence="2 3" key="1">
    <citation type="submission" date="2024-04" db="EMBL/GenBank/DDBJ databases">
        <title>Tritrichomonas musculus Genome.</title>
        <authorList>
            <person name="Alves-Ferreira E."/>
            <person name="Grigg M."/>
            <person name="Lorenzi H."/>
            <person name="Galac M."/>
        </authorList>
    </citation>
    <scope>NUCLEOTIDE SEQUENCE [LARGE SCALE GENOMIC DNA]</scope>
    <source>
        <strain evidence="2 3">EAF2021</strain>
    </source>
</reference>
<organism evidence="2 3">
    <name type="scientific">Tritrichomonas musculus</name>
    <dbReference type="NCBI Taxonomy" id="1915356"/>
    <lineage>
        <taxon>Eukaryota</taxon>
        <taxon>Metamonada</taxon>
        <taxon>Parabasalia</taxon>
        <taxon>Tritrichomonadida</taxon>
        <taxon>Tritrichomonadidae</taxon>
        <taxon>Tritrichomonas</taxon>
    </lineage>
</organism>
<protein>
    <submittedName>
        <fullName evidence="2">Uncharacterized protein</fullName>
    </submittedName>
</protein>
<evidence type="ECO:0000313" key="3">
    <source>
        <dbReference type="Proteomes" id="UP001470230"/>
    </source>
</evidence>
<evidence type="ECO:0000313" key="2">
    <source>
        <dbReference type="EMBL" id="KAK8886874.1"/>
    </source>
</evidence>
<comment type="caution">
    <text evidence="2">The sequence shown here is derived from an EMBL/GenBank/DDBJ whole genome shotgun (WGS) entry which is preliminary data.</text>
</comment>
<feature type="region of interest" description="Disordered" evidence="1">
    <location>
        <begin position="69"/>
        <end position="90"/>
    </location>
</feature>
<dbReference type="Proteomes" id="UP001470230">
    <property type="component" value="Unassembled WGS sequence"/>
</dbReference>
<evidence type="ECO:0000256" key="1">
    <source>
        <dbReference type="SAM" id="MobiDB-lite"/>
    </source>
</evidence>
<accession>A0ABR2K700</accession>
<name>A0ABR2K700_9EUKA</name>
<proteinExistence type="predicted"/>
<feature type="compositionally biased region" description="Basic and acidic residues" evidence="1">
    <location>
        <begin position="69"/>
        <end position="85"/>
    </location>
</feature>